<dbReference type="Proteomes" id="UP001516464">
    <property type="component" value="Unassembled WGS sequence"/>
</dbReference>
<evidence type="ECO:0000256" key="4">
    <source>
        <dbReference type="ARBA" id="ARBA00023242"/>
    </source>
</evidence>
<protein>
    <submittedName>
        <fullName evidence="7">Integrator complex subunit 11</fullName>
    </submittedName>
</protein>
<dbReference type="InterPro" id="IPR050698">
    <property type="entry name" value="MBL"/>
</dbReference>
<proteinExistence type="inferred from homology"/>
<feature type="domain" description="Metallo-beta-lactamase" evidence="5">
    <location>
        <begin position="13"/>
        <end position="222"/>
    </location>
</feature>
<evidence type="ECO:0000313" key="8">
    <source>
        <dbReference type="Proteomes" id="UP001516464"/>
    </source>
</evidence>
<dbReference type="Pfam" id="PF16661">
    <property type="entry name" value="Lactamase_B_6"/>
    <property type="match status" value="1"/>
</dbReference>
<feature type="domain" description="Beta-Casp" evidence="6">
    <location>
        <begin position="242"/>
        <end position="360"/>
    </location>
</feature>
<evidence type="ECO:0000313" key="7">
    <source>
        <dbReference type="EMBL" id="KAF7684119.1"/>
    </source>
</evidence>
<dbReference type="Gene3D" id="3.40.50.10890">
    <property type="match status" value="1"/>
</dbReference>
<comment type="similarity">
    <text evidence="2">Belongs to the metallo-beta-lactamase superfamily. RNA-metabolizing metallo-beta-lactamase-like family. INTS11 subfamily.</text>
</comment>
<reference evidence="7 8" key="1">
    <citation type="submission" date="2019-01" db="EMBL/GenBank/DDBJ databases">
        <title>Genomes sequencing and comparative genomics of infectious freshwater microsporidia, Cucumispora dikerogammari and Thelohania contejeani.</title>
        <authorList>
            <person name="Cormier A."/>
            <person name="Giraud I."/>
            <person name="Wattier R."/>
            <person name="Teixeira M."/>
            <person name="Grandjean F."/>
            <person name="Rigaud T."/>
            <person name="Cordaux R."/>
        </authorList>
    </citation>
    <scope>NUCLEOTIDE SEQUENCE [LARGE SCALE GENOMIC DNA]</scope>
    <source>
        <strain evidence="7">T1</strain>
        <tissue evidence="7">Spores</tissue>
    </source>
</reference>
<dbReference type="SMART" id="SM00849">
    <property type="entry name" value="Lactamase_B"/>
    <property type="match status" value="1"/>
</dbReference>
<dbReference type="Pfam" id="PF07521">
    <property type="entry name" value="RMMBL"/>
    <property type="match status" value="1"/>
</dbReference>
<dbReference type="Pfam" id="PF10996">
    <property type="entry name" value="Beta-Casp"/>
    <property type="match status" value="1"/>
</dbReference>
<dbReference type="EMBL" id="SBIQ01000028">
    <property type="protein sequence ID" value="KAF7684119.1"/>
    <property type="molecule type" value="Genomic_DNA"/>
</dbReference>
<dbReference type="CDD" id="cd16291">
    <property type="entry name" value="INTS11-like_MBL-fold"/>
    <property type="match status" value="1"/>
</dbReference>
<dbReference type="InterPro" id="IPR036866">
    <property type="entry name" value="RibonucZ/Hydroxyglut_hydro"/>
</dbReference>
<comment type="caution">
    <text evidence="7">The sequence shown here is derived from an EMBL/GenBank/DDBJ whole genome shotgun (WGS) entry which is preliminary data.</text>
</comment>
<dbReference type="SMART" id="SM01027">
    <property type="entry name" value="Beta-Casp"/>
    <property type="match status" value="1"/>
</dbReference>
<dbReference type="InterPro" id="IPR011108">
    <property type="entry name" value="RMMBL"/>
</dbReference>
<evidence type="ECO:0000256" key="3">
    <source>
        <dbReference type="ARBA" id="ARBA00022801"/>
    </source>
</evidence>
<keyword evidence="3" id="KW-0378">Hydrolase</keyword>
<evidence type="ECO:0000256" key="2">
    <source>
        <dbReference type="ARBA" id="ARBA00007093"/>
    </source>
</evidence>
<evidence type="ECO:0000256" key="1">
    <source>
        <dbReference type="ARBA" id="ARBA00004123"/>
    </source>
</evidence>
<organism evidence="7 8">
    <name type="scientific">Astathelohania contejeani</name>
    <dbReference type="NCBI Taxonomy" id="164912"/>
    <lineage>
        <taxon>Eukaryota</taxon>
        <taxon>Fungi</taxon>
        <taxon>Fungi incertae sedis</taxon>
        <taxon>Microsporidia</taxon>
        <taxon>Astathelohaniidae</taxon>
        <taxon>Astathelohania</taxon>
    </lineage>
</organism>
<dbReference type="SUPFAM" id="SSF56281">
    <property type="entry name" value="Metallo-hydrolase/oxidoreductase"/>
    <property type="match status" value="1"/>
</dbReference>
<gene>
    <name evidence="7" type="primary">Ints11</name>
    <name evidence="7" type="ORF">TCON_0676</name>
</gene>
<dbReference type="PANTHER" id="PTHR11203:SF37">
    <property type="entry name" value="INTEGRATOR COMPLEX SUBUNIT 11"/>
    <property type="match status" value="1"/>
</dbReference>
<dbReference type="PANTHER" id="PTHR11203">
    <property type="entry name" value="CLEAVAGE AND POLYADENYLATION SPECIFICITY FACTOR FAMILY MEMBER"/>
    <property type="match status" value="1"/>
</dbReference>
<keyword evidence="8" id="KW-1185">Reference proteome</keyword>
<dbReference type="InterPro" id="IPR022712">
    <property type="entry name" value="Beta_Casp"/>
</dbReference>
<evidence type="ECO:0000259" key="5">
    <source>
        <dbReference type="SMART" id="SM00849"/>
    </source>
</evidence>
<keyword evidence="4" id="KW-0539">Nucleus</keyword>
<dbReference type="InterPro" id="IPR001279">
    <property type="entry name" value="Metallo-B-lactamas"/>
</dbReference>
<comment type="subcellular location">
    <subcellularLocation>
        <location evidence="1">Nucleus</location>
    </subcellularLocation>
</comment>
<name>A0ABQ7I0Y0_9MICR</name>
<dbReference type="Gene3D" id="3.60.15.10">
    <property type="entry name" value="Ribonuclease Z/Hydroxyacylglutathione hydrolase-like"/>
    <property type="match status" value="1"/>
</dbReference>
<accession>A0ABQ7I0Y0</accession>
<evidence type="ECO:0000259" key="6">
    <source>
        <dbReference type="SMART" id="SM01027"/>
    </source>
</evidence>
<dbReference type="InterPro" id="IPR041897">
    <property type="entry name" value="INTS11-like_MBL-fold"/>
</dbReference>
<sequence length="491" mass="55543">MQIIPLGAGQDVGRSCILTTINGKTIMFDCGMHMGYNDQRRFPDFSFISRTHSFDKIIDCIIISHFHLDHCGALPYFTEVLGYSGPIYMTHPTKAVCPILLEDYRKIISGKVRDGMIFTSQDITNCMNKVVPLNINETFEHDSGFIIRPYYAGHVLGAAMFYVCIGDKSIVYTGDYNTTPDRHLGGAWIDKLYPDVLITESTYGSVIRECRKAKEREFLNAVHECIDKGGKVLIPIFALGRAQELCLLLDSYWERMGLEVPVYFSAGLTEKANQIYKLFINYTNETIKEKILERNMFDFKHIKPYQRHYAELKGPMVVFASPGMLHSGMSLNIFRQWCGDSKNLVIIPGYCVRGTVGEKILNGANKVDIGGTEYEVNMAVKNLAFSAHADEMGILQLIEQCSPRNVVLVHGELQRMKALRRKIQDNLNIPTYFPGNGSIITIPSNNTVSLKIETELLRKIIKKTESSKEVNLKISVKNDMIVEAEDYIEKI</sequence>